<reference evidence="2 3" key="1">
    <citation type="submission" date="2017-04" db="EMBL/GenBank/DDBJ databases">
        <authorList>
            <person name="Afonso C.L."/>
            <person name="Miller P.J."/>
            <person name="Scott M.A."/>
            <person name="Spackman E."/>
            <person name="Goraichik I."/>
            <person name="Dimitrov K.M."/>
            <person name="Suarez D.L."/>
            <person name="Swayne D.E."/>
        </authorList>
    </citation>
    <scope>NUCLEOTIDE SEQUENCE [LARGE SCALE GENOMIC DNA]</scope>
    <source>
        <strain evidence="2 3">CGMCC 1.12644</strain>
    </source>
</reference>
<proteinExistence type="predicted"/>
<dbReference type="RefSeq" id="WP_084349831.1">
    <property type="nucleotide sequence ID" value="NZ_FWYD01000001.1"/>
</dbReference>
<dbReference type="AlphaFoldDB" id="A0A1W1YY75"/>
<dbReference type="STRING" id="1387277.SAMN06295998_10172"/>
<feature type="transmembrane region" description="Helical" evidence="1">
    <location>
        <begin position="28"/>
        <end position="50"/>
    </location>
</feature>
<sequence length="55" mass="5948">MIYIIFGIIGAVIGGLTAKRRKGAAADIAQYAVVYFIAFALVGLILTLLLDRFFV</sequence>
<keyword evidence="1" id="KW-0812">Transmembrane</keyword>
<dbReference type="OrthoDB" id="7876494at2"/>
<name>A0A1W1YY75_9RHOB</name>
<dbReference type="EMBL" id="FWYD01000001">
    <property type="protein sequence ID" value="SMC41149.1"/>
    <property type="molecule type" value="Genomic_DNA"/>
</dbReference>
<organism evidence="2 3">
    <name type="scientific">Primorskyibacter flagellatus</name>
    <dbReference type="NCBI Taxonomy" id="1387277"/>
    <lineage>
        <taxon>Bacteria</taxon>
        <taxon>Pseudomonadati</taxon>
        <taxon>Pseudomonadota</taxon>
        <taxon>Alphaproteobacteria</taxon>
        <taxon>Rhodobacterales</taxon>
        <taxon>Roseobacteraceae</taxon>
        <taxon>Primorskyibacter</taxon>
    </lineage>
</organism>
<evidence type="ECO:0008006" key="4">
    <source>
        <dbReference type="Google" id="ProtNLM"/>
    </source>
</evidence>
<dbReference type="Proteomes" id="UP000192330">
    <property type="component" value="Unassembled WGS sequence"/>
</dbReference>
<evidence type="ECO:0000313" key="2">
    <source>
        <dbReference type="EMBL" id="SMC41149.1"/>
    </source>
</evidence>
<keyword evidence="3" id="KW-1185">Reference proteome</keyword>
<keyword evidence="1" id="KW-0472">Membrane</keyword>
<protein>
    <recommendedName>
        <fullName evidence="4">Apolipoprotein acyltransferase</fullName>
    </recommendedName>
</protein>
<evidence type="ECO:0000313" key="3">
    <source>
        <dbReference type="Proteomes" id="UP000192330"/>
    </source>
</evidence>
<gene>
    <name evidence="2" type="ORF">SAMN06295998_10172</name>
</gene>
<accession>A0A1W1YY75</accession>
<keyword evidence="1" id="KW-1133">Transmembrane helix</keyword>
<evidence type="ECO:0000256" key="1">
    <source>
        <dbReference type="SAM" id="Phobius"/>
    </source>
</evidence>